<dbReference type="InterPro" id="IPR038557">
    <property type="entry name" value="RLR_C_sf"/>
</dbReference>
<dbReference type="InterPro" id="IPR036397">
    <property type="entry name" value="RNaseH_sf"/>
</dbReference>
<dbReference type="SUPFAM" id="SSF101690">
    <property type="entry name" value="PAZ domain"/>
    <property type="match status" value="1"/>
</dbReference>
<evidence type="ECO:0000259" key="18">
    <source>
        <dbReference type="PROSITE" id="PS50822"/>
    </source>
</evidence>
<dbReference type="Gene3D" id="1.20.1320.30">
    <property type="match status" value="1"/>
</dbReference>
<dbReference type="SUPFAM" id="SSF53098">
    <property type="entry name" value="Ribonuclease H-like"/>
    <property type="match status" value="1"/>
</dbReference>
<evidence type="ECO:0000256" key="4">
    <source>
        <dbReference type="ARBA" id="ARBA00022490"/>
    </source>
</evidence>
<dbReference type="InterPro" id="IPR003100">
    <property type="entry name" value="PAZ_dom"/>
</dbReference>
<keyword evidence="4" id="KW-0963">Cytoplasm</keyword>
<dbReference type="Pfam" id="PF02170">
    <property type="entry name" value="PAZ"/>
    <property type="match status" value="1"/>
</dbReference>
<dbReference type="Proteomes" id="UP000887572">
    <property type="component" value="Unplaced"/>
</dbReference>
<dbReference type="SMART" id="SM00950">
    <property type="entry name" value="Piwi"/>
    <property type="match status" value="1"/>
</dbReference>
<evidence type="ECO:0000256" key="15">
    <source>
        <dbReference type="ARBA" id="ARBA00049390"/>
    </source>
</evidence>
<dbReference type="PANTHER" id="PTHR14074">
    <property type="entry name" value="HELICASE WITH DEATH DOMAIN-RELATED"/>
    <property type="match status" value="1"/>
</dbReference>
<dbReference type="Pfam" id="PF11648">
    <property type="entry name" value="RIG-I_C-RD"/>
    <property type="match status" value="1"/>
</dbReference>
<dbReference type="InterPro" id="IPR021673">
    <property type="entry name" value="RLR_CTR"/>
</dbReference>
<dbReference type="SMART" id="SM00490">
    <property type="entry name" value="HELICc"/>
    <property type="match status" value="1"/>
</dbReference>
<evidence type="ECO:0000256" key="1">
    <source>
        <dbReference type="ARBA" id="ARBA00004496"/>
    </source>
</evidence>
<comment type="catalytic activity">
    <reaction evidence="15">
        <text>ATP + H2O = ADP + phosphate + H(+)</text>
        <dbReference type="Rhea" id="RHEA:13065"/>
        <dbReference type="ChEBI" id="CHEBI:15377"/>
        <dbReference type="ChEBI" id="CHEBI:15378"/>
        <dbReference type="ChEBI" id="CHEBI:30616"/>
        <dbReference type="ChEBI" id="CHEBI:43474"/>
        <dbReference type="ChEBI" id="CHEBI:456216"/>
        <dbReference type="EC" id="3.6.4.13"/>
    </reaction>
    <physiologicalReaction direction="left-to-right" evidence="15">
        <dbReference type="Rhea" id="RHEA:13066"/>
    </physiologicalReaction>
</comment>
<feature type="coiled-coil region" evidence="16">
    <location>
        <begin position="1815"/>
        <end position="1842"/>
    </location>
</feature>
<dbReference type="Gene3D" id="3.40.50.2300">
    <property type="match status" value="1"/>
</dbReference>
<dbReference type="SMART" id="SM00487">
    <property type="entry name" value="DEXDc"/>
    <property type="match status" value="1"/>
</dbReference>
<evidence type="ECO:0000256" key="12">
    <source>
        <dbReference type="ARBA" id="ARBA00022859"/>
    </source>
</evidence>
<dbReference type="GO" id="GO:0005737">
    <property type="term" value="C:cytoplasm"/>
    <property type="evidence" value="ECO:0007669"/>
    <property type="project" value="UniProtKB-SubCell"/>
</dbReference>
<dbReference type="InterPro" id="IPR012337">
    <property type="entry name" value="RNaseH-like_sf"/>
</dbReference>
<evidence type="ECO:0000259" key="21">
    <source>
        <dbReference type="PROSITE" id="PS51789"/>
    </source>
</evidence>
<comment type="similarity">
    <text evidence="2">Belongs to the helicase family. RLR subfamily.</text>
</comment>
<feature type="domain" description="Helicase C-terminal" evidence="20">
    <location>
        <begin position="1655"/>
        <end position="1837"/>
    </location>
</feature>
<dbReference type="GO" id="GO:0051607">
    <property type="term" value="P:defense response to virus"/>
    <property type="evidence" value="ECO:0007669"/>
    <property type="project" value="UniProtKB-KW"/>
</dbReference>
<feature type="domain" description="Piwi" evidence="18">
    <location>
        <begin position="559"/>
        <end position="883"/>
    </location>
</feature>
<dbReference type="SUPFAM" id="SSF52540">
    <property type="entry name" value="P-loop containing nucleoside triphosphate hydrolases"/>
    <property type="match status" value="1"/>
</dbReference>
<dbReference type="Pfam" id="PF00270">
    <property type="entry name" value="DEAD"/>
    <property type="match status" value="1"/>
</dbReference>
<dbReference type="InterPro" id="IPR001650">
    <property type="entry name" value="Helicase_C-like"/>
</dbReference>
<evidence type="ECO:0000256" key="17">
    <source>
        <dbReference type="SAM" id="MobiDB-lite"/>
    </source>
</evidence>
<accession>A0A914GRM7</accession>
<dbReference type="InterPro" id="IPR011545">
    <property type="entry name" value="DEAD/DEAH_box_helicase_dom"/>
</dbReference>
<dbReference type="PROSITE" id="PS50822">
    <property type="entry name" value="PIWI"/>
    <property type="match status" value="1"/>
</dbReference>
<evidence type="ECO:0000256" key="5">
    <source>
        <dbReference type="ARBA" id="ARBA00022588"/>
    </source>
</evidence>
<dbReference type="GO" id="GO:0016787">
    <property type="term" value="F:hydrolase activity"/>
    <property type="evidence" value="ECO:0007669"/>
    <property type="project" value="UniProtKB-KW"/>
</dbReference>
<evidence type="ECO:0000256" key="8">
    <source>
        <dbReference type="ARBA" id="ARBA00022801"/>
    </source>
</evidence>
<dbReference type="InterPro" id="IPR036085">
    <property type="entry name" value="PAZ_dom_sf"/>
</dbReference>
<dbReference type="GO" id="GO:0005524">
    <property type="term" value="F:ATP binding"/>
    <property type="evidence" value="ECO:0007669"/>
    <property type="project" value="UniProtKB-KW"/>
</dbReference>
<dbReference type="InterPro" id="IPR051363">
    <property type="entry name" value="RLR_Helicase"/>
</dbReference>
<dbReference type="Gene3D" id="2.170.150.30">
    <property type="entry name" value="RIG-I-like receptor, C-terminal regulatory domain"/>
    <property type="match status" value="1"/>
</dbReference>
<dbReference type="GO" id="GO:0045087">
    <property type="term" value="P:innate immune response"/>
    <property type="evidence" value="ECO:0007669"/>
    <property type="project" value="UniProtKB-KW"/>
</dbReference>
<evidence type="ECO:0000259" key="20">
    <source>
        <dbReference type="PROSITE" id="PS51194"/>
    </source>
</evidence>
<keyword evidence="10" id="KW-0862">Zinc</keyword>
<evidence type="ECO:0000256" key="9">
    <source>
        <dbReference type="ARBA" id="ARBA00022806"/>
    </source>
</evidence>
<evidence type="ECO:0000259" key="19">
    <source>
        <dbReference type="PROSITE" id="PS51192"/>
    </source>
</evidence>
<dbReference type="InterPro" id="IPR027417">
    <property type="entry name" value="P-loop_NTPase"/>
</dbReference>
<comment type="subcellular location">
    <subcellularLocation>
        <location evidence="1">Cytoplasm</location>
    </subcellularLocation>
</comment>
<keyword evidence="22" id="KW-1185">Reference proteome</keyword>
<dbReference type="InterPro" id="IPR041204">
    <property type="entry name" value="RIG-I-like_C"/>
</dbReference>
<dbReference type="PROSITE" id="PS51192">
    <property type="entry name" value="HELICASE_ATP_BIND_1"/>
    <property type="match status" value="1"/>
</dbReference>
<evidence type="ECO:0000256" key="10">
    <source>
        <dbReference type="ARBA" id="ARBA00022833"/>
    </source>
</evidence>
<keyword evidence="9" id="KW-0347">Helicase</keyword>
<keyword evidence="6" id="KW-0479">Metal-binding</keyword>
<feature type="domain" description="Helicase ATP-binding" evidence="19">
    <location>
        <begin position="1263"/>
        <end position="1446"/>
    </location>
</feature>
<dbReference type="GO" id="GO:0003723">
    <property type="term" value="F:RNA binding"/>
    <property type="evidence" value="ECO:0007669"/>
    <property type="project" value="UniProtKB-KW"/>
</dbReference>
<keyword evidence="12" id="KW-0391">Immunity</keyword>
<evidence type="ECO:0000313" key="23">
    <source>
        <dbReference type="WBParaSite" id="Gr19_v10_g10761.t1"/>
    </source>
</evidence>
<dbReference type="WBParaSite" id="Gr19_v10_g10761.t1">
    <property type="protein sequence ID" value="Gr19_v10_g10761.t1"/>
    <property type="gene ID" value="Gr19_v10_g10761"/>
</dbReference>
<evidence type="ECO:0000256" key="3">
    <source>
        <dbReference type="ARBA" id="ARBA00012552"/>
    </source>
</evidence>
<evidence type="ECO:0000256" key="16">
    <source>
        <dbReference type="SAM" id="Coils"/>
    </source>
</evidence>
<dbReference type="GO" id="GO:0046872">
    <property type="term" value="F:metal ion binding"/>
    <property type="evidence" value="ECO:0007669"/>
    <property type="project" value="UniProtKB-KW"/>
</dbReference>
<evidence type="ECO:0000313" key="22">
    <source>
        <dbReference type="Proteomes" id="UP000887572"/>
    </source>
</evidence>
<dbReference type="Pfam" id="PF00271">
    <property type="entry name" value="Helicase_C"/>
    <property type="match status" value="1"/>
</dbReference>
<dbReference type="InterPro" id="IPR003165">
    <property type="entry name" value="Piwi"/>
</dbReference>
<feature type="domain" description="RLR CTR" evidence="21">
    <location>
        <begin position="1842"/>
        <end position="1981"/>
    </location>
</feature>
<keyword evidence="11" id="KW-0067">ATP-binding</keyword>
<protein>
    <recommendedName>
        <fullName evidence="3">RNA helicase</fullName>
        <ecNumber evidence="3">3.6.4.13</ecNumber>
    </recommendedName>
</protein>
<feature type="coiled-coil region" evidence="16">
    <location>
        <begin position="1606"/>
        <end position="1633"/>
    </location>
</feature>
<feature type="region of interest" description="Disordered" evidence="17">
    <location>
        <begin position="1"/>
        <end position="35"/>
    </location>
</feature>
<evidence type="ECO:0000256" key="13">
    <source>
        <dbReference type="ARBA" id="ARBA00022884"/>
    </source>
</evidence>
<dbReference type="EC" id="3.6.4.13" evidence="3"/>
<keyword evidence="13" id="KW-0694">RNA-binding</keyword>
<keyword evidence="5" id="KW-0399">Innate immunity</keyword>
<dbReference type="InterPro" id="IPR014001">
    <property type="entry name" value="Helicase_ATP-bd"/>
</dbReference>
<evidence type="ECO:0000256" key="2">
    <source>
        <dbReference type="ARBA" id="ARBA00006866"/>
    </source>
</evidence>
<dbReference type="PANTHER" id="PTHR14074:SF16">
    <property type="entry name" value="ANTIVIRAL INNATE IMMUNE RESPONSE RECEPTOR RIG-I"/>
    <property type="match status" value="1"/>
</dbReference>
<dbReference type="Gene3D" id="2.170.260.10">
    <property type="entry name" value="paz domain"/>
    <property type="match status" value="1"/>
</dbReference>
<name>A0A914GRM7_GLORO</name>
<dbReference type="GO" id="GO:0003724">
    <property type="term" value="F:RNA helicase activity"/>
    <property type="evidence" value="ECO:0007669"/>
    <property type="project" value="UniProtKB-EC"/>
</dbReference>
<proteinExistence type="inferred from homology"/>
<sequence length="2033" mass="234303">MEDNKQEQLVESTSAGAKADSEAKTSLKKKKKKAIAEPSKDFRIKEEGLCSMFLIKVEEGRKAYRYDIEVTNLVKLKSLTRGSDDGLRAFNRKICYELLIIAYEKTGQFGMKPDHQGNVGEIVYDSKATMYSSMPFCLADPKIEIAHDEIIDDYVKSHTLNDGFLITIMPNQQKPVLDISDYRQYYSKKSLFDEDRTVRTFLEMCISQFSINRDIYTPIGAGKLYEVTPEEQISVGNGVVLRSGVAKGVRIVRNYGNLAPALVLDIKVSPFYEPNGLVPTIFAIMNNRMPQMGDWTHIRKALVDVRVNVMYAKHRSFGIGRFTDQPMSKLIVKWQGKRVSMPEYFVMRYGITIDFPDFPAVIPNTPVPRGRPVETFPIEQLIIMEDQRVPLEKTDSGLSRKLLEASTIPPNERMDKIMQCAFKMNVFNVDNPVLRAFGITVDQTSNRVMIGVRSSPRILYAKNQIINPSPDNTEWTKLGAQAQYLQTNELKKWIVLTEERHLRSDKDMKDGLVKAFASMLIDKARKRGLDLTNPQFSAFSRSGIQGWMDMLERCLNSNIEFIMLIDYKSEDTHGLLKYYEARYHVPTQHVSVEKVIDVARRGKTQTLENIINKLNCKNFGLNYMPLVERSAERFALEKGKVLVIGYDVAHPAPTTPQERRMLHVKGATCDSFDPSTVGICANVAFHPHNFVGDYFYQQSRKESVDVTQLAERTTWILQMLEANRPAHARPKYIIVLRDGLSEAQFAMAIEEEMSALKMGCMDYDDSYKPKFMFVVGTKRHFKKFFMVHDNTVVNLTPGSVINEKMVRPDIPEFFMQSHYPKKGTGKPVEYSVLVDEIGMTQDELQGFLNALCYSHQIISYAISLPEPIWQADELAKRGRNNYLTMKRFFSKDIPRLPNGVVDTKLLTDGLSYRNGRLSAEWIEWMRSQGVQVESHLRLFTDEAVRHMTDDEFGKLRLKYIEPKPFADRAQYLWPGVETTISEWLAHDWDNATAIHGEQQQQLLFHRICKARLFTTICTVCRDHPESAVELLRIVTRCKKSDSQAYRELVCTDLSTFEFYRRMFDPTGNTRKMDAISTVLEPQIIFPALRKVNAHEYGPLIGRAEALYKHSKTHGAKTAEQREWELAHNELFCDLSACTLLRGLPFCTDVAADNSGGSVRVHETGDWYYHFMEACDTDPKTRPLLRYIDPNFVNDLARWRAHKEVEATRVPNWEQNLSLVNQNADEPVEPRDPKKFAEHRKMLPETSYFEPDEYQLRPYQNELIVHANNKKNTIICAPTGSGKTIVATDIIRTHLETAKREKRVARCVMLVPTVPLVDQQCCEFVQYLAGHYWLDGFSGCENFYDGRANRVLACDLCVMTPQILINMLNSVLETERVYFADFTLVIFDECHHCDKGHPYKMLMDQLADLDNTKNGRRPHIQIVGLTASLGVGDTSWDMAACQRHMLSLCANLRAETISTVRHQLENLKEYVTPPVDIVEKINRPVSNDFVEAIKLCMSEIQRSMQVELQRIVEQKLLSYIGKDDIVFPNLDNQAQYQNRVGLLKKYLQHLEEPVTRVFLLRSINHLSHYFHAIAISDLLPNSFAIDYLQKKMADSKPSDNEQFNRINAVLLKRYNELLQQLRDIERSESEEKEQKKKALLSTGGSKYLFNVEKKEILNRLHRILYEQFEKNADSRALIFVATRACAQRLAKHLMELDSELPMFYQRKNVGYMVSSNQSGSMGGQSSDEQRLMREGFSKGTIKVLVVTSVAEEGVNIAACNLIIKYNNVGSERQMIQRRGRARHKNSKSILLALDTGVEQQEFSNMRKEAMMMRCIEDMQEQEEQTLRKKIEEKTKEMNVIRNEEKKKTESKREQLMGRRFILKCTCGTLICYSDRVRSVMGTLFVCCDPEVWKRSKHTLTRSPTKELFYTNCARWLCANCGEHWGQIVKYSNVFLPEIRVRAFVMERVDQQRGELDRSERVGKKWKDIEQSNFNIDAISMADIRSMYKSLLETNPEAHKEYEKQSRQADQLVAEKMAEKELRGRERKERHFLEE</sequence>
<dbReference type="PROSITE" id="PS51194">
    <property type="entry name" value="HELICASE_CTER"/>
    <property type="match status" value="1"/>
</dbReference>
<dbReference type="Gene3D" id="3.40.50.300">
    <property type="entry name" value="P-loop containing nucleotide triphosphate hydrolases"/>
    <property type="match status" value="2"/>
</dbReference>
<evidence type="ECO:0000256" key="6">
    <source>
        <dbReference type="ARBA" id="ARBA00022723"/>
    </source>
</evidence>
<evidence type="ECO:0000256" key="7">
    <source>
        <dbReference type="ARBA" id="ARBA00022741"/>
    </source>
</evidence>
<dbReference type="Gene3D" id="3.30.420.10">
    <property type="entry name" value="Ribonuclease H-like superfamily/Ribonuclease H"/>
    <property type="match status" value="1"/>
</dbReference>
<keyword evidence="8" id="KW-0378">Hydrolase</keyword>
<keyword evidence="16" id="KW-0175">Coiled coil</keyword>
<reference evidence="23" key="1">
    <citation type="submission" date="2022-11" db="UniProtKB">
        <authorList>
            <consortium name="WormBaseParasite"/>
        </authorList>
    </citation>
    <scope>IDENTIFICATION</scope>
</reference>
<dbReference type="PROSITE" id="PS51789">
    <property type="entry name" value="RLR_CTR"/>
    <property type="match status" value="1"/>
</dbReference>
<dbReference type="Pfam" id="PF02171">
    <property type="entry name" value="Piwi"/>
    <property type="match status" value="1"/>
</dbReference>
<evidence type="ECO:0000256" key="14">
    <source>
        <dbReference type="ARBA" id="ARBA00023118"/>
    </source>
</evidence>
<evidence type="ECO:0000256" key="11">
    <source>
        <dbReference type="ARBA" id="ARBA00022840"/>
    </source>
</evidence>
<keyword evidence="7" id="KW-0547">Nucleotide-binding</keyword>
<organism evidence="22 23">
    <name type="scientific">Globodera rostochiensis</name>
    <name type="common">Golden nematode worm</name>
    <name type="synonym">Heterodera rostochiensis</name>
    <dbReference type="NCBI Taxonomy" id="31243"/>
    <lineage>
        <taxon>Eukaryota</taxon>
        <taxon>Metazoa</taxon>
        <taxon>Ecdysozoa</taxon>
        <taxon>Nematoda</taxon>
        <taxon>Chromadorea</taxon>
        <taxon>Rhabditida</taxon>
        <taxon>Tylenchina</taxon>
        <taxon>Tylenchomorpha</taxon>
        <taxon>Tylenchoidea</taxon>
        <taxon>Heteroderidae</taxon>
        <taxon>Heteroderinae</taxon>
        <taxon>Globodera</taxon>
    </lineage>
</organism>
<keyword evidence="14" id="KW-0051">Antiviral defense</keyword>
<dbReference type="Pfam" id="PF18119">
    <property type="entry name" value="RIG-I_C"/>
    <property type="match status" value="1"/>
</dbReference>